<dbReference type="Proteomes" id="UP001217089">
    <property type="component" value="Unassembled WGS sequence"/>
</dbReference>
<comment type="caution">
    <text evidence="2">The sequence shown here is derived from an EMBL/GenBank/DDBJ whole genome shotgun (WGS) entry which is preliminary data.</text>
</comment>
<proteinExistence type="predicted"/>
<reference evidence="2 3" key="1">
    <citation type="submission" date="2022-12" db="EMBL/GenBank/DDBJ databases">
        <title>Chromosome-level genome of Tegillarca granosa.</title>
        <authorList>
            <person name="Kim J."/>
        </authorList>
    </citation>
    <scope>NUCLEOTIDE SEQUENCE [LARGE SCALE GENOMIC DNA]</scope>
    <source>
        <strain evidence="2">Teg-2019</strain>
        <tissue evidence="2">Adductor muscle</tissue>
    </source>
</reference>
<keyword evidence="3" id="KW-1185">Reference proteome</keyword>
<feature type="domain" description="DDE-1" evidence="1">
    <location>
        <begin position="7"/>
        <end position="52"/>
    </location>
</feature>
<dbReference type="EMBL" id="JARBDR010000657">
    <property type="protein sequence ID" value="KAJ8309096.1"/>
    <property type="molecule type" value="Genomic_DNA"/>
</dbReference>
<gene>
    <name evidence="2" type="ORF">KUTeg_013970</name>
</gene>
<protein>
    <recommendedName>
        <fullName evidence="1">DDE-1 domain-containing protein</fullName>
    </recommendedName>
</protein>
<evidence type="ECO:0000259" key="1">
    <source>
        <dbReference type="Pfam" id="PF03184"/>
    </source>
</evidence>
<sequence>MLAIVEMNPLGAKYTYQKKAWMEDILGVSWFKDHFLKHCGPERPQIIILDSQFWEWPRLFKEAYIQTVNPANITEGFRVCGIYPFNPKEIPTSAFAPSLPFSSQADTPSIATVEEASSVQEP</sequence>
<dbReference type="Pfam" id="PF03184">
    <property type="entry name" value="DDE_1"/>
    <property type="match status" value="1"/>
</dbReference>
<dbReference type="InterPro" id="IPR004875">
    <property type="entry name" value="DDE_SF_endonuclease_dom"/>
</dbReference>
<accession>A0ABQ9EV81</accession>
<evidence type="ECO:0000313" key="3">
    <source>
        <dbReference type="Proteomes" id="UP001217089"/>
    </source>
</evidence>
<evidence type="ECO:0000313" key="2">
    <source>
        <dbReference type="EMBL" id="KAJ8309096.1"/>
    </source>
</evidence>
<organism evidence="2 3">
    <name type="scientific">Tegillarca granosa</name>
    <name type="common">Malaysian cockle</name>
    <name type="synonym">Anadara granosa</name>
    <dbReference type="NCBI Taxonomy" id="220873"/>
    <lineage>
        <taxon>Eukaryota</taxon>
        <taxon>Metazoa</taxon>
        <taxon>Spiralia</taxon>
        <taxon>Lophotrochozoa</taxon>
        <taxon>Mollusca</taxon>
        <taxon>Bivalvia</taxon>
        <taxon>Autobranchia</taxon>
        <taxon>Pteriomorphia</taxon>
        <taxon>Arcoida</taxon>
        <taxon>Arcoidea</taxon>
        <taxon>Arcidae</taxon>
        <taxon>Tegillarca</taxon>
    </lineage>
</organism>
<name>A0ABQ9EV81_TEGGR</name>